<organism evidence="4 6">
    <name type="scientific">Rotaria magnacalcarata</name>
    <dbReference type="NCBI Taxonomy" id="392030"/>
    <lineage>
        <taxon>Eukaryota</taxon>
        <taxon>Metazoa</taxon>
        <taxon>Spiralia</taxon>
        <taxon>Gnathifera</taxon>
        <taxon>Rotifera</taxon>
        <taxon>Eurotatoria</taxon>
        <taxon>Bdelloidea</taxon>
        <taxon>Philodinida</taxon>
        <taxon>Philodinidae</taxon>
        <taxon>Rotaria</taxon>
    </lineage>
</organism>
<protein>
    <recommendedName>
        <fullName evidence="3">P-type ATPase A domain-containing protein</fullName>
    </recommendedName>
</protein>
<dbReference type="Gene3D" id="2.70.150.10">
    <property type="entry name" value="Calcium-transporting ATPase, cytoplasmic transduction domain A"/>
    <property type="match status" value="1"/>
</dbReference>
<dbReference type="GO" id="GO:0005886">
    <property type="term" value="C:plasma membrane"/>
    <property type="evidence" value="ECO:0007669"/>
    <property type="project" value="TreeGrafter"/>
</dbReference>
<dbReference type="PANTHER" id="PTHR24093:SF369">
    <property type="entry name" value="CALCIUM-TRANSPORTING ATPASE"/>
    <property type="match status" value="1"/>
</dbReference>
<sequence>FNDWRKERQFRGLQNKIEKDQQASVIRDNVIQQIPISELVVGDLCFIKYGDLLPADGLIVQSSDLKTDESSITG</sequence>
<evidence type="ECO:0000259" key="3">
    <source>
        <dbReference type="Pfam" id="PF00122"/>
    </source>
</evidence>
<name>A0A8S2TJT1_9BILA</name>
<accession>A0A8S2TJT1</accession>
<dbReference type="Pfam" id="PF00122">
    <property type="entry name" value="E1-E2_ATPase"/>
    <property type="match status" value="1"/>
</dbReference>
<dbReference type="SUPFAM" id="SSF81653">
    <property type="entry name" value="Calcium ATPase, transduction domain A"/>
    <property type="match status" value="1"/>
</dbReference>
<feature type="non-terminal residue" evidence="4">
    <location>
        <position position="74"/>
    </location>
</feature>
<evidence type="ECO:0000313" key="6">
    <source>
        <dbReference type="Proteomes" id="UP000681967"/>
    </source>
</evidence>
<keyword evidence="2" id="KW-0460">Magnesium</keyword>
<dbReference type="InterPro" id="IPR059000">
    <property type="entry name" value="ATPase_P-type_domA"/>
</dbReference>
<dbReference type="GO" id="GO:0005388">
    <property type="term" value="F:P-type calcium transporter activity"/>
    <property type="evidence" value="ECO:0007669"/>
    <property type="project" value="TreeGrafter"/>
</dbReference>
<dbReference type="EMBL" id="CAJOBH010032718">
    <property type="protein sequence ID" value="CAF4286113.1"/>
    <property type="molecule type" value="Genomic_DNA"/>
</dbReference>
<gene>
    <name evidence="4" type="ORF">BYL167_LOCUS26893</name>
    <name evidence="5" type="ORF">SMN809_LOCUS30040</name>
</gene>
<comment type="subcellular location">
    <subcellularLocation>
        <location evidence="1">Endomembrane system</location>
        <topology evidence="1">Multi-pass membrane protein</topology>
    </subcellularLocation>
</comment>
<comment type="caution">
    <text evidence="4">The sequence shown here is derived from an EMBL/GenBank/DDBJ whole genome shotgun (WGS) entry which is preliminary data.</text>
</comment>
<dbReference type="InterPro" id="IPR008250">
    <property type="entry name" value="ATPase_P-typ_transduc_dom_A_sf"/>
</dbReference>
<dbReference type="Proteomes" id="UP000676336">
    <property type="component" value="Unassembled WGS sequence"/>
</dbReference>
<dbReference type="AlphaFoldDB" id="A0A8S2TJT1"/>
<proteinExistence type="predicted"/>
<dbReference type="GO" id="GO:0051480">
    <property type="term" value="P:regulation of cytosolic calcium ion concentration"/>
    <property type="evidence" value="ECO:0007669"/>
    <property type="project" value="TreeGrafter"/>
</dbReference>
<evidence type="ECO:0000313" key="4">
    <source>
        <dbReference type="EMBL" id="CAF4286113.1"/>
    </source>
</evidence>
<dbReference type="GO" id="GO:0012505">
    <property type="term" value="C:endomembrane system"/>
    <property type="evidence" value="ECO:0007669"/>
    <property type="project" value="UniProtKB-SubCell"/>
</dbReference>
<reference evidence="4" key="1">
    <citation type="submission" date="2021-02" db="EMBL/GenBank/DDBJ databases">
        <authorList>
            <person name="Nowell W R."/>
        </authorList>
    </citation>
    <scope>NUCLEOTIDE SEQUENCE</scope>
</reference>
<evidence type="ECO:0000256" key="2">
    <source>
        <dbReference type="ARBA" id="ARBA00022842"/>
    </source>
</evidence>
<dbReference type="Proteomes" id="UP000681967">
    <property type="component" value="Unassembled WGS sequence"/>
</dbReference>
<evidence type="ECO:0000313" key="5">
    <source>
        <dbReference type="EMBL" id="CAF4391773.1"/>
    </source>
</evidence>
<feature type="non-terminal residue" evidence="4">
    <location>
        <position position="1"/>
    </location>
</feature>
<evidence type="ECO:0000256" key="1">
    <source>
        <dbReference type="ARBA" id="ARBA00004127"/>
    </source>
</evidence>
<dbReference type="PANTHER" id="PTHR24093">
    <property type="entry name" value="CATION TRANSPORTING ATPASE"/>
    <property type="match status" value="1"/>
</dbReference>
<feature type="domain" description="P-type ATPase A" evidence="3">
    <location>
        <begin position="20"/>
        <end position="74"/>
    </location>
</feature>
<dbReference type="EMBL" id="CAJOBI010055420">
    <property type="protein sequence ID" value="CAF4391773.1"/>
    <property type="molecule type" value="Genomic_DNA"/>
</dbReference>